<comment type="similarity">
    <text evidence="1 7 9">Belongs to the peptidase S14 family.</text>
</comment>
<accession>A0A8J3N293</accession>
<comment type="catalytic activity">
    <reaction evidence="6 7 8">
        <text>Hydrolysis of proteins to small peptides in the presence of ATP and magnesium. alpha-casein is the usual test substrate. In the absence of ATP, only oligopeptides shorter than five residues are hydrolyzed (such as succinyl-Leu-Tyr-|-NHMec, and Leu-Tyr-Leu-|-Tyr-Trp, in which cleavage of the -Tyr-|-Leu- and -Tyr-|-Trp bonds also occurs).</text>
        <dbReference type="EC" id="3.4.21.92"/>
    </reaction>
</comment>
<dbReference type="GO" id="GO:0051117">
    <property type="term" value="F:ATPase binding"/>
    <property type="evidence" value="ECO:0007669"/>
    <property type="project" value="TreeGrafter"/>
</dbReference>
<dbReference type="SUPFAM" id="SSF52096">
    <property type="entry name" value="ClpP/crotonase"/>
    <property type="match status" value="1"/>
</dbReference>
<evidence type="ECO:0000313" key="10">
    <source>
        <dbReference type="EMBL" id="GHO93278.1"/>
    </source>
</evidence>
<keyword evidence="4 7" id="KW-0378">Hydrolase</keyword>
<dbReference type="PANTHER" id="PTHR10381">
    <property type="entry name" value="ATP-DEPENDENT CLP PROTEASE PROTEOLYTIC SUBUNIT"/>
    <property type="match status" value="1"/>
</dbReference>
<sequence length="221" mass="24352">MSAASSSNSPLYGAGRARPEAFIPYVIESTPRGERRWDIYSRLLQDRIVIVGTPINDQIASAIVAQLLYLESEDSTRDIYMYINSPGGEVYSGLSIYDAMQTIKSPVTTICLGMAMSFGAVLLAGGAKGKRYCLPNATVMIHQPLGGARGQAAEIEIEAREAIRLRQVLNEILAKHTGQSLERIARDTDRDYYLSAQQAAEYGLVDEVMELDKIEERARES</sequence>
<evidence type="ECO:0000256" key="2">
    <source>
        <dbReference type="ARBA" id="ARBA00022490"/>
    </source>
</evidence>
<evidence type="ECO:0000256" key="9">
    <source>
        <dbReference type="RuleBase" id="RU003567"/>
    </source>
</evidence>
<dbReference type="InterPro" id="IPR001907">
    <property type="entry name" value="ClpP"/>
</dbReference>
<dbReference type="RefSeq" id="WP_220204069.1">
    <property type="nucleotide sequence ID" value="NZ_BNJK01000001.1"/>
</dbReference>
<dbReference type="CDD" id="cd07017">
    <property type="entry name" value="S14_ClpP_2"/>
    <property type="match status" value="1"/>
</dbReference>
<evidence type="ECO:0000313" key="11">
    <source>
        <dbReference type="Proteomes" id="UP000597444"/>
    </source>
</evidence>
<proteinExistence type="inferred from homology"/>
<feature type="active site" description="Nucleophile" evidence="7">
    <location>
        <position position="117"/>
    </location>
</feature>
<dbReference type="EC" id="3.4.21.92" evidence="7"/>
<evidence type="ECO:0000256" key="1">
    <source>
        <dbReference type="ARBA" id="ARBA00007039"/>
    </source>
</evidence>
<keyword evidence="5 7" id="KW-0720">Serine protease</keyword>
<dbReference type="NCBIfam" id="NF009205">
    <property type="entry name" value="PRK12553.1"/>
    <property type="match status" value="1"/>
</dbReference>
<dbReference type="EMBL" id="BNJK01000001">
    <property type="protein sequence ID" value="GHO93278.1"/>
    <property type="molecule type" value="Genomic_DNA"/>
</dbReference>
<comment type="subunit">
    <text evidence="7">Fourteen ClpP subunits assemble into 2 heptameric rings which stack back to back to give a disk-like structure with a central cavity, resembling the structure of eukaryotic proteasomes.</text>
</comment>
<dbReference type="HAMAP" id="MF_00444">
    <property type="entry name" value="ClpP"/>
    <property type="match status" value="1"/>
</dbReference>
<organism evidence="10 11">
    <name type="scientific">Reticulibacter mediterranei</name>
    <dbReference type="NCBI Taxonomy" id="2778369"/>
    <lineage>
        <taxon>Bacteria</taxon>
        <taxon>Bacillati</taxon>
        <taxon>Chloroflexota</taxon>
        <taxon>Ktedonobacteria</taxon>
        <taxon>Ktedonobacterales</taxon>
        <taxon>Reticulibacteraceae</taxon>
        <taxon>Reticulibacter</taxon>
    </lineage>
</organism>
<dbReference type="PROSITE" id="PS00382">
    <property type="entry name" value="CLP_PROTEASE_HIS"/>
    <property type="match status" value="1"/>
</dbReference>
<evidence type="ECO:0000256" key="7">
    <source>
        <dbReference type="HAMAP-Rule" id="MF_00444"/>
    </source>
</evidence>
<dbReference type="NCBIfam" id="NF001368">
    <property type="entry name" value="PRK00277.1"/>
    <property type="match status" value="1"/>
</dbReference>
<dbReference type="GO" id="GO:0004252">
    <property type="term" value="F:serine-type endopeptidase activity"/>
    <property type="evidence" value="ECO:0007669"/>
    <property type="project" value="UniProtKB-UniRule"/>
</dbReference>
<evidence type="ECO:0000256" key="4">
    <source>
        <dbReference type="ARBA" id="ARBA00022801"/>
    </source>
</evidence>
<keyword evidence="11" id="KW-1185">Reference proteome</keyword>
<dbReference type="GO" id="GO:0005737">
    <property type="term" value="C:cytoplasm"/>
    <property type="evidence" value="ECO:0007669"/>
    <property type="project" value="UniProtKB-SubCell"/>
</dbReference>
<evidence type="ECO:0000256" key="5">
    <source>
        <dbReference type="ARBA" id="ARBA00022825"/>
    </source>
</evidence>
<dbReference type="GO" id="GO:0009368">
    <property type="term" value="C:endopeptidase Clp complex"/>
    <property type="evidence" value="ECO:0007669"/>
    <property type="project" value="TreeGrafter"/>
</dbReference>
<gene>
    <name evidence="10" type="primary">clpP_1</name>
    <name evidence="7" type="synonym">clpP</name>
    <name evidence="10" type="ORF">KSF_033260</name>
</gene>
<dbReference type="InterPro" id="IPR033135">
    <property type="entry name" value="ClpP_His_AS"/>
</dbReference>
<evidence type="ECO:0000256" key="3">
    <source>
        <dbReference type="ARBA" id="ARBA00022670"/>
    </source>
</evidence>
<evidence type="ECO:0000256" key="6">
    <source>
        <dbReference type="ARBA" id="ARBA00034021"/>
    </source>
</evidence>
<reference evidence="10" key="1">
    <citation type="submission" date="2020-10" db="EMBL/GenBank/DDBJ databases">
        <title>Taxonomic study of unclassified bacteria belonging to the class Ktedonobacteria.</title>
        <authorList>
            <person name="Yabe S."/>
            <person name="Wang C.M."/>
            <person name="Zheng Y."/>
            <person name="Sakai Y."/>
            <person name="Cavaletti L."/>
            <person name="Monciardini P."/>
            <person name="Donadio S."/>
        </authorList>
    </citation>
    <scope>NUCLEOTIDE SEQUENCE</scope>
    <source>
        <strain evidence="10">ID150040</strain>
    </source>
</reference>
<feature type="active site" evidence="7 8">
    <location>
        <position position="142"/>
    </location>
</feature>
<dbReference type="FunFam" id="3.90.226.10:FF:000001">
    <property type="entry name" value="ATP-dependent Clp protease proteolytic subunit"/>
    <property type="match status" value="1"/>
</dbReference>
<dbReference type="Proteomes" id="UP000597444">
    <property type="component" value="Unassembled WGS sequence"/>
</dbReference>
<comment type="caution">
    <text evidence="10">The sequence shown here is derived from an EMBL/GenBank/DDBJ whole genome shotgun (WGS) entry which is preliminary data.</text>
</comment>
<name>A0A8J3N293_9CHLR</name>
<dbReference type="GO" id="GO:0004176">
    <property type="term" value="F:ATP-dependent peptidase activity"/>
    <property type="evidence" value="ECO:0007669"/>
    <property type="project" value="InterPro"/>
</dbReference>
<dbReference type="Gene3D" id="3.90.226.10">
    <property type="entry name" value="2-enoyl-CoA Hydratase, Chain A, domain 1"/>
    <property type="match status" value="1"/>
</dbReference>
<dbReference type="AlphaFoldDB" id="A0A8J3N293"/>
<dbReference type="Pfam" id="PF00574">
    <property type="entry name" value="CLP_protease"/>
    <property type="match status" value="1"/>
</dbReference>
<evidence type="ECO:0000256" key="8">
    <source>
        <dbReference type="PROSITE-ProRule" id="PRU10086"/>
    </source>
</evidence>
<dbReference type="PRINTS" id="PR00127">
    <property type="entry name" value="CLPPROTEASEP"/>
</dbReference>
<dbReference type="GO" id="GO:0006515">
    <property type="term" value="P:protein quality control for misfolded or incompletely synthesized proteins"/>
    <property type="evidence" value="ECO:0007669"/>
    <property type="project" value="TreeGrafter"/>
</dbReference>
<dbReference type="InterPro" id="IPR023562">
    <property type="entry name" value="ClpP/TepA"/>
</dbReference>
<comment type="subcellular location">
    <subcellularLocation>
        <location evidence="7">Cytoplasm</location>
    </subcellularLocation>
</comment>
<dbReference type="InterPro" id="IPR029045">
    <property type="entry name" value="ClpP/crotonase-like_dom_sf"/>
</dbReference>
<protein>
    <recommendedName>
        <fullName evidence="7 9">ATP-dependent Clp protease proteolytic subunit</fullName>
        <ecNumber evidence="7">3.4.21.92</ecNumber>
    </recommendedName>
    <alternativeName>
        <fullName evidence="7">Endopeptidase Clp</fullName>
    </alternativeName>
</protein>
<keyword evidence="2 7" id="KW-0963">Cytoplasm</keyword>
<dbReference type="PANTHER" id="PTHR10381:SF70">
    <property type="entry name" value="ATP-DEPENDENT CLP PROTEASE PROTEOLYTIC SUBUNIT"/>
    <property type="match status" value="1"/>
</dbReference>
<keyword evidence="3 7" id="KW-0645">Protease</keyword>
<comment type="function">
    <text evidence="7">Cleaves peptides in various proteins in a process that requires ATP hydrolysis. Has a chymotrypsin-like activity. Plays a major role in the degradation of misfolded proteins.</text>
</comment>